<dbReference type="RefSeq" id="YP_007237804.1">
    <property type="nucleotide sequence ID" value="NC_019929.1"/>
</dbReference>
<sequence length="301" mass="33875">MGDRFVIQIPYNVIVNPNAYLEQINTLLAGFCHRQHATPWSFEALYSLSVNSETGSTRVEGKVKTEDGRLEINDFEMPWQLKDVEFNGKVNHPRYIPLFSVGQCIDNVLGWSAARGILENGKWDTQVTKLYEEDGEAATGISKSKERLIMDGLGDALVVLVNVMELSGIGAGKLRECFVDATLARNNSNNKVNSYGPHRLFHWMRMCLTIGNQVLYTAYDTYLENDENRGKKFSIELGETNASRHAESFIGHATHAVHAMLLLADHYNMPIEHCFSLAWDEIKDRKGFLNADGIFIKEADA</sequence>
<dbReference type="GeneID" id="14297315"/>
<protein>
    <recommendedName>
        <fullName evidence="3">MazG nucleotide pyrophosphohydrolase</fullName>
    </recommendedName>
</protein>
<reference evidence="1 2" key="1">
    <citation type="journal article" date="2012" name="J. Virol.">
        <title>Complete Genomic Sequence of Erwinia amylovora Phage PhiEaH2.</title>
        <authorList>
            <person name="Domotor D."/>
            <person name="Becsagh P."/>
            <person name="Rakhely G."/>
            <person name="Schneider G."/>
            <person name="Kovacs T."/>
        </authorList>
    </citation>
    <scope>NUCLEOTIDE SEQUENCE [LARGE SCALE GENOMIC DNA]</scope>
</reference>
<evidence type="ECO:0000313" key="1">
    <source>
        <dbReference type="EMBL" id="AFQ96699.1"/>
    </source>
</evidence>
<name>J7KE42_9CAUD</name>
<evidence type="ECO:0000313" key="2">
    <source>
        <dbReference type="Proteomes" id="UP000003802"/>
    </source>
</evidence>
<accession>J7KE42</accession>
<evidence type="ECO:0008006" key="3">
    <source>
        <dbReference type="Google" id="ProtNLM"/>
    </source>
</evidence>
<dbReference type="KEGG" id="vg:14297315"/>
<proteinExistence type="predicted"/>
<dbReference type="Proteomes" id="UP000003802">
    <property type="component" value="Segment"/>
</dbReference>
<keyword evidence="2" id="KW-1185">Reference proteome</keyword>
<dbReference type="EMBL" id="JX316028">
    <property type="protein sequence ID" value="AFQ96699.1"/>
    <property type="molecule type" value="Genomic_DNA"/>
</dbReference>
<organism evidence="1 2">
    <name type="scientific">Erwinia phage phiEaH2</name>
    <dbReference type="NCBI Taxonomy" id="1029988"/>
    <lineage>
        <taxon>Viruses</taxon>
        <taxon>Duplodnaviria</taxon>
        <taxon>Heunggongvirae</taxon>
        <taxon>Uroviricota</taxon>
        <taxon>Caudoviricetes</taxon>
        <taxon>Chimalliviridae</taxon>
        <taxon>Erskinevirus</taxon>
        <taxon>Erskinevirus EaH2</taxon>
    </lineage>
</organism>